<name>A0A177CFQ2_9PLEO</name>
<evidence type="ECO:0000313" key="5">
    <source>
        <dbReference type="Proteomes" id="UP000077069"/>
    </source>
</evidence>
<dbReference type="GeneID" id="28768412"/>
<accession>A0A177CFQ2</accession>
<keyword evidence="3" id="KW-0812">Transmembrane</keyword>
<keyword evidence="3" id="KW-0472">Membrane</keyword>
<gene>
    <name evidence="4" type="ORF">CC84DRAFT_1259632</name>
</gene>
<evidence type="ECO:0000256" key="2">
    <source>
        <dbReference type="SAM" id="MobiDB-lite"/>
    </source>
</evidence>
<dbReference type="OrthoDB" id="5355126at2759"/>
<dbReference type="RefSeq" id="XP_018036809.1">
    <property type="nucleotide sequence ID" value="XM_018184926.1"/>
</dbReference>
<keyword evidence="5" id="KW-1185">Reference proteome</keyword>
<keyword evidence="1" id="KW-0175">Coiled coil</keyword>
<feature type="coiled-coil region" evidence="1">
    <location>
        <begin position="70"/>
        <end position="97"/>
    </location>
</feature>
<dbReference type="EMBL" id="KV441552">
    <property type="protein sequence ID" value="OAG06444.1"/>
    <property type="molecule type" value="Genomic_DNA"/>
</dbReference>
<evidence type="ECO:0000256" key="1">
    <source>
        <dbReference type="SAM" id="Coils"/>
    </source>
</evidence>
<reference evidence="4 5" key="1">
    <citation type="submission" date="2016-05" db="EMBL/GenBank/DDBJ databases">
        <title>Comparative analysis of secretome profiles of manganese(II)-oxidizing ascomycete fungi.</title>
        <authorList>
            <consortium name="DOE Joint Genome Institute"/>
            <person name="Zeiner C.A."/>
            <person name="Purvine S.O."/>
            <person name="Zink E.M."/>
            <person name="Wu S."/>
            <person name="Pasa-Tolic L."/>
            <person name="Chaput D.L."/>
            <person name="Haridas S."/>
            <person name="Grigoriev I.V."/>
            <person name="Santelli C.M."/>
            <person name="Hansel C.M."/>
        </authorList>
    </citation>
    <scope>NUCLEOTIDE SEQUENCE [LARGE SCALE GENOMIC DNA]</scope>
    <source>
        <strain evidence="4 5">AP3s5-JAC2a</strain>
    </source>
</reference>
<keyword evidence="3" id="KW-1133">Transmembrane helix</keyword>
<organism evidence="4 5">
    <name type="scientific">Paraphaeosphaeria sporulosa</name>
    <dbReference type="NCBI Taxonomy" id="1460663"/>
    <lineage>
        <taxon>Eukaryota</taxon>
        <taxon>Fungi</taxon>
        <taxon>Dikarya</taxon>
        <taxon>Ascomycota</taxon>
        <taxon>Pezizomycotina</taxon>
        <taxon>Dothideomycetes</taxon>
        <taxon>Pleosporomycetidae</taxon>
        <taxon>Pleosporales</taxon>
        <taxon>Massarineae</taxon>
        <taxon>Didymosphaeriaceae</taxon>
        <taxon>Paraphaeosphaeria</taxon>
    </lineage>
</organism>
<feature type="transmembrane region" description="Helical" evidence="3">
    <location>
        <begin position="6"/>
        <end position="23"/>
    </location>
</feature>
<dbReference type="AlphaFoldDB" id="A0A177CFQ2"/>
<evidence type="ECO:0008006" key="6">
    <source>
        <dbReference type="Google" id="ProtNLM"/>
    </source>
</evidence>
<evidence type="ECO:0000313" key="4">
    <source>
        <dbReference type="EMBL" id="OAG06444.1"/>
    </source>
</evidence>
<feature type="region of interest" description="Disordered" evidence="2">
    <location>
        <begin position="43"/>
        <end position="65"/>
    </location>
</feature>
<dbReference type="InParanoid" id="A0A177CFQ2"/>
<dbReference type="Proteomes" id="UP000077069">
    <property type="component" value="Unassembled WGS sequence"/>
</dbReference>
<sequence>MAGRQVGTLAAVAGLGGIGYYLYSAGGDPKLAEKKLEHDAAEATRKLRGDYPGQDKEAKKAGEEAYETARAKAQSLANDAKAKADKADAELAKYSADAKKKFEELKNETGREVNAAANKFDKEVTDGINKSKGWFGGLFGGK</sequence>
<protein>
    <recommendedName>
        <fullName evidence="6">Calcofluor white hypersensitive protein</fullName>
    </recommendedName>
</protein>
<evidence type="ECO:0000256" key="3">
    <source>
        <dbReference type="SAM" id="Phobius"/>
    </source>
</evidence>
<proteinExistence type="predicted"/>